<sequence length="191" mass="20888">MSVAQPRVLLLPGWQNSGPGHWQSRWEALHGDHRVEQHDWLRPLRGDWSARLEEELLASPAPVLLAAHSLGCILVAAWAAHSRNTHKVLGALLVAPGDVERDDLRQQIPGWSPIARQRLPFAATLVGSTNDPYCEAERAQAMARAWGAHFINLGPSGHINAESGLGDWAQGRQWLQALTTTTTTTTVKKGA</sequence>
<dbReference type="SUPFAM" id="SSF53474">
    <property type="entry name" value="alpha/beta-Hydrolases"/>
    <property type="match status" value="1"/>
</dbReference>
<proteinExistence type="predicted"/>
<protein>
    <submittedName>
        <fullName evidence="1">Alpha/beta fold hydrolase</fullName>
    </submittedName>
</protein>
<name>A0AAE3NDA8_9BURK</name>
<dbReference type="Pfam" id="PF06821">
    <property type="entry name" value="Ser_hydrolase"/>
    <property type="match status" value="1"/>
</dbReference>
<keyword evidence="2" id="KW-1185">Reference proteome</keyword>
<dbReference type="Proteomes" id="UP001212602">
    <property type="component" value="Unassembled WGS sequence"/>
</dbReference>
<gene>
    <name evidence="1" type="ORF">PGB34_22375</name>
</gene>
<dbReference type="InterPro" id="IPR029058">
    <property type="entry name" value="AB_hydrolase_fold"/>
</dbReference>
<dbReference type="InterPro" id="IPR010662">
    <property type="entry name" value="RBBP9/YdeN"/>
</dbReference>
<organism evidence="1 2">
    <name type="scientific">Xenophilus arseniciresistens</name>
    <dbReference type="NCBI Taxonomy" id="1283306"/>
    <lineage>
        <taxon>Bacteria</taxon>
        <taxon>Pseudomonadati</taxon>
        <taxon>Pseudomonadota</taxon>
        <taxon>Betaproteobacteria</taxon>
        <taxon>Burkholderiales</taxon>
        <taxon>Comamonadaceae</taxon>
        <taxon>Xenophilus</taxon>
    </lineage>
</organism>
<evidence type="ECO:0000313" key="1">
    <source>
        <dbReference type="EMBL" id="MDA7419128.1"/>
    </source>
</evidence>
<reference evidence="1" key="1">
    <citation type="submission" date="2023-01" db="EMBL/GenBank/DDBJ databases">
        <title>Xenophilus mangrovi sp. nov., isolated from soil of Mangrove nature reserve.</title>
        <authorList>
            <person name="Xu S."/>
            <person name="Liu Z."/>
            <person name="Xu Y."/>
        </authorList>
    </citation>
    <scope>NUCLEOTIDE SEQUENCE</scope>
    <source>
        <strain evidence="1">YW8</strain>
    </source>
</reference>
<dbReference type="EMBL" id="JAQIPB010000014">
    <property type="protein sequence ID" value="MDA7419128.1"/>
    <property type="molecule type" value="Genomic_DNA"/>
</dbReference>
<keyword evidence="1" id="KW-0378">Hydrolase</keyword>
<dbReference type="Gene3D" id="3.40.50.1820">
    <property type="entry name" value="alpha/beta hydrolase"/>
    <property type="match status" value="1"/>
</dbReference>
<accession>A0AAE3NDA8</accession>
<dbReference type="RefSeq" id="WP_271430329.1">
    <property type="nucleotide sequence ID" value="NZ_JAQIPB010000014.1"/>
</dbReference>
<evidence type="ECO:0000313" key="2">
    <source>
        <dbReference type="Proteomes" id="UP001212602"/>
    </source>
</evidence>
<dbReference type="AlphaFoldDB" id="A0AAE3NDA8"/>
<comment type="caution">
    <text evidence="1">The sequence shown here is derived from an EMBL/GenBank/DDBJ whole genome shotgun (WGS) entry which is preliminary data.</text>
</comment>
<dbReference type="GO" id="GO:0016787">
    <property type="term" value="F:hydrolase activity"/>
    <property type="evidence" value="ECO:0007669"/>
    <property type="project" value="UniProtKB-KW"/>
</dbReference>